<comment type="caution">
    <text evidence="2">The sequence shown here is derived from an EMBL/GenBank/DDBJ whole genome shotgun (WGS) entry which is preliminary data.</text>
</comment>
<keyword evidence="2" id="KW-0346">Stress response</keyword>
<proteinExistence type="predicted"/>
<dbReference type="AlphaFoldDB" id="A0A396H4S5"/>
<keyword evidence="1" id="KW-0812">Transmembrane</keyword>
<sequence>MTWPYPNNYQTIIFLQKHATCHVNIQSNNTLYKKKKKKNQQLLIILNSHFLQIFWLHCITNMASMTLNTIIPNVTISNNTKHSFGGLTTVPCNKIHNNNNNQKRSSSVVVSAVGDVSSDGTIYLVAGAIGIALVGTAFPIIFSRKDTCPECDGAGFVRKGGVTLRANAARKDQTQIVCARCDGLGKLNQVDK</sequence>
<dbReference type="PANTHER" id="PTHR36389:SF1">
    <property type="entry name" value="OS05G0110100 PROTEIN"/>
    <property type="match status" value="1"/>
</dbReference>
<protein>
    <submittedName>
        <fullName evidence="2">Putative Heat shock protein DnaJ, cysteine-rich</fullName>
    </submittedName>
</protein>
<accession>A0A396H4S5</accession>
<gene>
    <name evidence="2" type="ORF">MtrunA17_Chr7g0239041</name>
</gene>
<dbReference type="EMBL" id="PSQE01000007">
    <property type="protein sequence ID" value="RHN46145.1"/>
    <property type="molecule type" value="Genomic_DNA"/>
</dbReference>
<dbReference type="Proteomes" id="UP000265566">
    <property type="component" value="Chromosome 7"/>
</dbReference>
<reference evidence="3" key="1">
    <citation type="journal article" date="2018" name="Nat. Plants">
        <title>Whole-genome landscape of Medicago truncatula symbiotic genes.</title>
        <authorList>
            <person name="Pecrix Y."/>
            <person name="Staton S.E."/>
            <person name="Sallet E."/>
            <person name="Lelandais-Briere C."/>
            <person name="Moreau S."/>
            <person name="Carrere S."/>
            <person name="Blein T."/>
            <person name="Jardinaud M.F."/>
            <person name="Latrasse D."/>
            <person name="Zouine M."/>
            <person name="Zahm M."/>
            <person name="Kreplak J."/>
            <person name="Mayjonade B."/>
            <person name="Satge C."/>
            <person name="Perez M."/>
            <person name="Cauet S."/>
            <person name="Marande W."/>
            <person name="Chantry-Darmon C."/>
            <person name="Lopez-Roques C."/>
            <person name="Bouchez O."/>
            <person name="Berard A."/>
            <person name="Debelle F."/>
            <person name="Munos S."/>
            <person name="Bendahmane A."/>
            <person name="Berges H."/>
            <person name="Niebel A."/>
            <person name="Buitink J."/>
            <person name="Frugier F."/>
            <person name="Benhamed M."/>
            <person name="Crespi M."/>
            <person name="Gouzy J."/>
            <person name="Gamas P."/>
        </authorList>
    </citation>
    <scope>NUCLEOTIDE SEQUENCE [LARGE SCALE GENOMIC DNA]</scope>
    <source>
        <strain evidence="3">cv. Jemalong A17</strain>
    </source>
</reference>
<name>A0A396H4S5_MEDTR</name>
<dbReference type="PANTHER" id="PTHR36389">
    <property type="entry name" value="OS05G0110100 PROTEIN"/>
    <property type="match status" value="1"/>
</dbReference>
<feature type="transmembrane region" description="Helical" evidence="1">
    <location>
        <begin position="122"/>
        <end position="142"/>
    </location>
</feature>
<organism evidence="2 3">
    <name type="scientific">Medicago truncatula</name>
    <name type="common">Barrel medic</name>
    <name type="synonym">Medicago tribuloides</name>
    <dbReference type="NCBI Taxonomy" id="3880"/>
    <lineage>
        <taxon>Eukaryota</taxon>
        <taxon>Viridiplantae</taxon>
        <taxon>Streptophyta</taxon>
        <taxon>Embryophyta</taxon>
        <taxon>Tracheophyta</taxon>
        <taxon>Spermatophyta</taxon>
        <taxon>Magnoliopsida</taxon>
        <taxon>eudicotyledons</taxon>
        <taxon>Gunneridae</taxon>
        <taxon>Pentapetalae</taxon>
        <taxon>rosids</taxon>
        <taxon>fabids</taxon>
        <taxon>Fabales</taxon>
        <taxon>Fabaceae</taxon>
        <taxon>Papilionoideae</taxon>
        <taxon>50 kb inversion clade</taxon>
        <taxon>NPAAA clade</taxon>
        <taxon>Hologalegina</taxon>
        <taxon>IRL clade</taxon>
        <taxon>Trifolieae</taxon>
        <taxon>Medicago</taxon>
    </lineage>
</organism>
<keyword evidence="1" id="KW-1133">Transmembrane helix</keyword>
<dbReference type="Gramene" id="rna40588">
    <property type="protein sequence ID" value="RHN46145.1"/>
    <property type="gene ID" value="gene40588"/>
</dbReference>
<feature type="transmembrane region" description="Helical" evidence="1">
    <location>
        <begin position="42"/>
        <end position="63"/>
    </location>
</feature>
<evidence type="ECO:0000313" key="3">
    <source>
        <dbReference type="Proteomes" id="UP000265566"/>
    </source>
</evidence>
<keyword evidence="1" id="KW-0472">Membrane</keyword>
<evidence type="ECO:0000313" key="2">
    <source>
        <dbReference type="EMBL" id="RHN46145.1"/>
    </source>
</evidence>
<evidence type="ECO:0000256" key="1">
    <source>
        <dbReference type="SAM" id="Phobius"/>
    </source>
</evidence>